<evidence type="ECO:0000313" key="2">
    <source>
        <dbReference type="Proteomes" id="UP001302662"/>
    </source>
</evidence>
<sequence length="112" mass="11978">MSPQPDSWKSKRGGIHTTIIGERKGRKVASLVASHEAVKKIIPGIIQSKGPSGGSFRAKVLRPDARGNLRLLFTQGTSYQEIILVTTAADLAEGEAISDALNALIEKELGEQ</sequence>
<protein>
    <recommendedName>
        <fullName evidence="3">Metal-binding protein</fullName>
    </recommendedName>
</protein>
<gene>
    <name evidence="1" type="ORF">MmiEs2_12730</name>
</gene>
<accession>A0AA96ZXK0</accession>
<dbReference type="Pfam" id="PF09876">
    <property type="entry name" value="DUF2103"/>
    <property type="match status" value="1"/>
</dbReference>
<name>A0AA96ZXK0_9EURY</name>
<dbReference type="GeneID" id="85197744"/>
<evidence type="ECO:0000313" key="1">
    <source>
        <dbReference type="EMBL" id="WNY29059.1"/>
    </source>
</evidence>
<dbReference type="InterPro" id="IPR018664">
    <property type="entry name" value="DUF2103_metal-binding"/>
</dbReference>
<dbReference type="AlphaFoldDB" id="A0AA96ZXK0"/>
<proteinExistence type="predicted"/>
<dbReference type="Proteomes" id="UP001302662">
    <property type="component" value="Chromosome"/>
</dbReference>
<evidence type="ECO:0008006" key="3">
    <source>
        <dbReference type="Google" id="ProtNLM"/>
    </source>
</evidence>
<dbReference type="RefSeq" id="WP_316559058.1">
    <property type="nucleotide sequence ID" value="NZ_CP131062.1"/>
</dbReference>
<dbReference type="KEGG" id="mees:MmiEs2_12730"/>
<reference evidence="1 2" key="1">
    <citation type="submission" date="2023-07" db="EMBL/GenBank/DDBJ databases">
        <title>Closed genome sequence of Methanimicrococcus sp. Es2.</title>
        <authorList>
            <person name="Protasov E."/>
            <person name="Platt K."/>
            <person name="Reeh H."/>
            <person name="Poehlein A."/>
            <person name="Daniel R."/>
            <person name="Brune A."/>
        </authorList>
    </citation>
    <scope>NUCLEOTIDE SEQUENCE [LARGE SCALE GENOMIC DNA]</scope>
    <source>
        <strain evidence="1 2">Es2</strain>
    </source>
</reference>
<organism evidence="1 2">
    <name type="scientific">Methanimicrococcus stummii</name>
    <dbReference type="NCBI Taxonomy" id="3028294"/>
    <lineage>
        <taxon>Archaea</taxon>
        <taxon>Methanobacteriati</taxon>
        <taxon>Methanobacteriota</taxon>
        <taxon>Stenosarchaea group</taxon>
        <taxon>Methanomicrobia</taxon>
        <taxon>Methanosarcinales</taxon>
        <taxon>Methanosarcinaceae</taxon>
        <taxon>Methanimicrococcus</taxon>
    </lineage>
</organism>
<dbReference type="EMBL" id="CP131062">
    <property type="protein sequence ID" value="WNY29059.1"/>
    <property type="molecule type" value="Genomic_DNA"/>
</dbReference>
<keyword evidence="2" id="KW-1185">Reference proteome</keyword>